<gene>
    <name evidence="1" type="ORF">Acr_00g0076910</name>
</gene>
<accession>A0A7J0DT40</accession>
<sequence length="108" mass="11244">MAPARNSSAARFTRSALAALKSISSSSSSLSKSRPALSRAAEITSVAPAPNGSEYLFRRPRIADNAGAAKLSSSLNDAVVDGGFARQFLSSSRSYSAAANSQQSVWVY</sequence>
<dbReference type="Proteomes" id="UP000585474">
    <property type="component" value="Unassembled WGS sequence"/>
</dbReference>
<organism evidence="1 2">
    <name type="scientific">Actinidia rufa</name>
    <dbReference type="NCBI Taxonomy" id="165716"/>
    <lineage>
        <taxon>Eukaryota</taxon>
        <taxon>Viridiplantae</taxon>
        <taxon>Streptophyta</taxon>
        <taxon>Embryophyta</taxon>
        <taxon>Tracheophyta</taxon>
        <taxon>Spermatophyta</taxon>
        <taxon>Magnoliopsida</taxon>
        <taxon>eudicotyledons</taxon>
        <taxon>Gunneridae</taxon>
        <taxon>Pentapetalae</taxon>
        <taxon>asterids</taxon>
        <taxon>Ericales</taxon>
        <taxon>Actinidiaceae</taxon>
        <taxon>Actinidia</taxon>
    </lineage>
</organism>
<name>A0A7J0DT40_9ERIC</name>
<evidence type="ECO:0000313" key="1">
    <source>
        <dbReference type="EMBL" id="GFS41894.1"/>
    </source>
</evidence>
<protein>
    <submittedName>
        <fullName evidence="1">Uncharacterized protein</fullName>
    </submittedName>
</protein>
<dbReference type="AlphaFoldDB" id="A0A7J0DT40"/>
<proteinExistence type="predicted"/>
<reference evidence="2" key="1">
    <citation type="submission" date="2019-07" db="EMBL/GenBank/DDBJ databases">
        <title>De Novo Assembly of kiwifruit Actinidia rufa.</title>
        <authorList>
            <person name="Sugita-Konishi S."/>
            <person name="Sato K."/>
            <person name="Mori E."/>
            <person name="Abe Y."/>
            <person name="Kisaki G."/>
            <person name="Hamano K."/>
            <person name="Suezawa K."/>
            <person name="Otani M."/>
            <person name="Fukuda T."/>
            <person name="Manabe T."/>
            <person name="Gomi K."/>
            <person name="Tabuchi M."/>
            <person name="Akimitsu K."/>
            <person name="Kataoka I."/>
        </authorList>
    </citation>
    <scope>NUCLEOTIDE SEQUENCE [LARGE SCALE GENOMIC DNA]</scope>
    <source>
        <strain evidence="2">cv. Fuchu</strain>
    </source>
</reference>
<keyword evidence="2" id="KW-1185">Reference proteome</keyword>
<dbReference type="EMBL" id="BJWL01000387">
    <property type="protein sequence ID" value="GFS41894.1"/>
    <property type="molecule type" value="Genomic_DNA"/>
</dbReference>
<comment type="caution">
    <text evidence="1">The sequence shown here is derived from an EMBL/GenBank/DDBJ whole genome shotgun (WGS) entry which is preliminary data.</text>
</comment>
<evidence type="ECO:0000313" key="2">
    <source>
        <dbReference type="Proteomes" id="UP000585474"/>
    </source>
</evidence>